<dbReference type="GO" id="GO:0016491">
    <property type="term" value="F:oxidoreductase activity"/>
    <property type="evidence" value="ECO:0007669"/>
    <property type="project" value="TreeGrafter"/>
</dbReference>
<evidence type="ECO:0000313" key="2">
    <source>
        <dbReference type="EMBL" id="AIE77309.1"/>
    </source>
</evidence>
<dbReference type="InterPro" id="IPR050744">
    <property type="entry name" value="AI-2_Isomerase_LsrG"/>
</dbReference>
<name>A0A075FAA8_9BACT</name>
<dbReference type="InterPro" id="IPR007138">
    <property type="entry name" value="ABM_dom"/>
</dbReference>
<dbReference type="Pfam" id="PF03992">
    <property type="entry name" value="ABM"/>
    <property type="match status" value="1"/>
</dbReference>
<dbReference type="PANTHER" id="PTHR33336">
    <property type="entry name" value="QUINOL MONOOXYGENASE YGIN-RELATED"/>
    <property type="match status" value="1"/>
</dbReference>
<dbReference type="PANTHER" id="PTHR33336:SF3">
    <property type="entry name" value="ABM DOMAIN-CONTAINING PROTEIN"/>
    <property type="match status" value="1"/>
</dbReference>
<organism evidence="2">
    <name type="scientific">uncultured bacterium pBIO2152</name>
    <dbReference type="NCBI Taxonomy" id="1478043"/>
    <lineage>
        <taxon>Bacteria</taxon>
        <taxon>environmental samples</taxon>
    </lineage>
</organism>
<proteinExistence type="predicted"/>
<gene>
    <name evidence="2" type="ORF">pBIO2152_04</name>
</gene>
<reference evidence="2" key="1">
    <citation type="journal article" date="2014" name="PLoS ONE">
        <title>Screening of metagenomic and genomic libraries reveals three classes of bacterial enzymes that overcome the toxicity of acrylate.</title>
        <authorList>
            <person name="Curson A.R."/>
            <person name="Burns O.J."/>
            <person name="Voget S."/>
            <person name="Daniel R."/>
            <person name="Todd J.D."/>
            <person name="McInnis K."/>
            <person name="Wexler M."/>
            <person name="Johnston A.W."/>
        </authorList>
    </citation>
    <scope>NUCLEOTIDE SEQUENCE</scope>
</reference>
<dbReference type="Gene3D" id="3.30.70.100">
    <property type="match status" value="1"/>
</dbReference>
<dbReference type="GO" id="GO:0005829">
    <property type="term" value="C:cytosol"/>
    <property type="evidence" value="ECO:0007669"/>
    <property type="project" value="TreeGrafter"/>
</dbReference>
<dbReference type="InterPro" id="IPR011008">
    <property type="entry name" value="Dimeric_a/b-barrel"/>
</dbReference>
<reference evidence="2" key="2">
    <citation type="submission" date="2014-03" db="EMBL/GenBank/DDBJ databases">
        <authorList>
            <person name="Curson A.R.J."/>
            <person name="Burns O.J."/>
            <person name="Voget S."/>
            <person name="Daniel R."/>
            <person name="Todd J.D."/>
            <person name="McInnis K."/>
            <person name="Wexler M."/>
            <person name="Johnston A.W.B."/>
        </authorList>
    </citation>
    <scope>NUCLEOTIDE SEQUENCE</scope>
</reference>
<feature type="domain" description="ABM" evidence="1">
    <location>
        <begin position="6"/>
        <end position="95"/>
    </location>
</feature>
<dbReference type="EMBL" id="KJ531205">
    <property type="protein sequence ID" value="AIE77309.1"/>
    <property type="molecule type" value="Genomic_DNA"/>
</dbReference>
<evidence type="ECO:0000259" key="1">
    <source>
        <dbReference type="PROSITE" id="PS51725"/>
    </source>
</evidence>
<dbReference type="SUPFAM" id="SSF54909">
    <property type="entry name" value="Dimeric alpha+beta barrel"/>
    <property type="match status" value="1"/>
</dbReference>
<dbReference type="PROSITE" id="PS51725">
    <property type="entry name" value="ABM"/>
    <property type="match status" value="1"/>
</dbReference>
<dbReference type="AlphaFoldDB" id="A0A075FAA8"/>
<protein>
    <recommendedName>
        <fullName evidence="1">ABM domain-containing protein</fullName>
    </recommendedName>
</protein>
<sequence>MGLKSLKLIAEDFIDPLKVAEVLPLYEALVVATREEPGCIHYELCQDLNNPGHFLFIEEWRDEAALDAHITSEHFQTIVPKIDQYALSDGRFTHMSKIL</sequence>
<accession>A0A075FAA8</accession>